<dbReference type="Proteomes" id="UP000887565">
    <property type="component" value="Unplaced"/>
</dbReference>
<name>A0A915J6V0_ROMCU</name>
<sequence>MKLRIFHNETVGWRIVLRIHRRWWHTPTAVAGHQLIAGHEIVGRPAPERRPISRHRLVGGCRRRRRRVRRHQRRGVRAGVVVRRARMGYRRRGHWSSAADVLIDVGAGRWVLPRCVGHCLLLAFLVSL</sequence>
<keyword evidence="1" id="KW-1185">Reference proteome</keyword>
<dbReference type="WBParaSite" id="nRc.2.0.1.t21463-RA">
    <property type="protein sequence ID" value="nRc.2.0.1.t21463-RA"/>
    <property type="gene ID" value="nRc.2.0.1.g21463"/>
</dbReference>
<evidence type="ECO:0000313" key="2">
    <source>
        <dbReference type="WBParaSite" id="nRc.2.0.1.t21463-RA"/>
    </source>
</evidence>
<organism evidence="1 2">
    <name type="scientific">Romanomermis culicivorax</name>
    <name type="common">Nematode worm</name>
    <dbReference type="NCBI Taxonomy" id="13658"/>
    <lineage>
        <taxon>Eukaryota</taxon>
        <taxon>Metazoa</taxon>
        <taxon>Ecdysozoa</taxon>
        <taxon>Nematoda</taxon>
        <taxon>Enoplea</taxon>
        <taxon>Dorylaimia</taxon>
        <taxon>Mermithida</taxon>
        <taxon>Mermithoidea</taxon>
        <taxon>Mermithidae</taxon>
        <taxon>Romanomermis</taxon>
    </lineage>
</organism>
<accession>A0A915J6V0</accession>
<proteinExistence type="predicted"/>
<reference evidence="2" key="1">
    <citation type="submission" date="2022-11" db="UniProtKB">
        <authorList>
            <consortium name="WormBaseParasite"/>
        </authorList>
    </citation>
    <scope>IDENTIFICATION</scope>
</reference>
<dbReference type="AlphaFoldDB" id="A0A915J6V0"/>
<protein>
    <submittedName>
        <fullName evidence="2">Uncharacterized protein</fullName>
    </submittedName>
</protein>
<evidence type="ECO:0000313" key="1">
    <source>
        <dbReference type="Proteomes" id="UP000887565"/>
    </source>
</evidence>